<dbReference type="Proteomes" id="UP001500655">
    <property type="component" value="Unassembled WGS sequence"/>
</dbReference>
<gene>
    <name evidence="1" type="ORF">GCM10009681_24210</name>
</gene>
<organism evidence="1 2">
    <name type="scientific">Luedemannella helvata</name>
    <dbReference type="NCBI Taxonomy" id="349315"/>
    <lineage>
        <taxon>Bacteria</taxon>
        <taxon>Bacillati</taxon>
        <taxon>Actinomycetota</taxon>
        <taxon>Actinomycetes</taxon>
        <taxon>Micromonosporales</taxon>
        <taxon>Micromonosporaceae</taxon>
        <taxon>Luedemannella</taxon>
    </lineage>
</organism>
<evidence type="ECO:0000313" key="2">
    <source>
        <dbReference type="Proteomes" id="UP001500655"/>
    </source>
</evidence>
<evidence type="ECO:0000313" key="1">
    <source>
        <dbReference type="EMBL" id="GAA1752442.1"/>
    </source>
</evidence>
<sequence length="296" mass="31127">MASTPHDPGPDPLQALAAFAQLGTEPAHTDVDKVMRALVEHDGWYVPAALATRLWPRAADARVDLRGDPGAGGELHVFTDREAVMRAQRSTHGSYAGGVPGARLFAALGAPHTALWVNPASPREHQWWVSAGAYDVAHSWAGAVRIERTLAALAPSDPPPVQALRGYPGYQVLHSHETGEPVLVDLPGLAGPAVLAFIAPDRVTGFLDRLGPPREDAKLVTLDGATAFALVRDTSAAAFVLNPGSSQPFALARADIEAVAAPPTETIAPRSPVLAEVLPDRPTWAARPTGEVTRVG</sequence>
<accession>A0ABN2KDJ0</accession>
<keyword evidence="2" id="KW-1185">Reference proteome</keyword>
<comment type="caution">
    <text evidence="1">The sequence shown here is derived from an EMBL/GenBank/DDBJ whole genome shotgun (WGS) entry which is preliminary data.</text>
</comment>
<name>A0ABN2KDJ0_9ACTN</name>
<evidence type="ECO:0008006" key="3">
    <source>
        <dbReference type="Google" id="ProtNLM"/>
    </source>
</evidence>
<proteinExistence type="predicted"/>
<protein>
    <recommendedName>
        <fullName evidence="3">SseB protein N-terminal domain-containing protein</fullName>
    </recommendedName>
</protein>
<dbReference type="RefSeq" id="WP_344080259.1">
    <property type="nucleotide sequence ID" value="NZ_BAAALS010000010.1"/>
</dbReference>
<dbReference type="EMBL" id="BAAALS010000010">
    <property type="protein sequence ID" value="GAA1752442.1"/>
    <property type="molecule type" value="Genomic_DNA"/>
</dbReference>
<reference evidence="1 2" key="1">
    <citation type="journal article" date="2019" name="Int. J. Syst. Evol. Microbiol.">
        <title>The Global Catalogue of Microorganisms (GCM) 10K type strain sequencing project: providing services to taxonomists for standard genome sequencing and annotation.</title>
        <authorList>
            <consortium name="The Broad Institute Genomics Platform"/>
            <consortium name="The Broad Institute Genome Sequencing Center for Infectious Disease"/>
            <person name="Wu L."/>
            <person name="Ma J."/>
        </authorList>
    </citation>
    <scope>NUCLEOTIDE SEQUENCE [LARGE SCALE GENOMIC DNA]</scope>
    <source>
        <strain evidence="1 2">JCM 13249</strain>
    </source>
</reference>